<dbReference type="AlphaFoldDB" id="A0A4Q7VSD4"/>
<evidence type="ECO:0000256" key="3">
    <source>
        <dbReference type="ARBA" id="ARBA00022475"/>
    </source>
</evidence>
<evidence type="ECO:0000313" key="7">
    <source>
        <dbReference type="EMBL" id="RZT99382.1"/>
    </source>
</evidence>
<sequence length="519" mass="56238">MASAWPISLPTDKNTRCCSLSTRSATLWNVYWHATCLSCREGQWRSSSINDSIQDNGVLQVRFQNVSAGRFLFGVMMNSRKKTNATGKSDGIRARSHAAQDAIAPGSVYRRQWMLSVARSAAGIGALGLADPFLRNGAWAAGSDAPEKTEVKIGFIPLTDCASVIMAAELGIDKKYGIKIIPSKEASWAAVRDKLINGNLDCAHALYGMIYGLQVGIGGPQTDMAVLMGLNQNGQGITLAKALHERGVTDGASLKKAMATLGRQLTFAQTFPTSTHAMWLYYWLAAHDIHPFNDVRVITVPPPQMVANMMIGNMDGYCVGEPWNARAVIDKIGFTAVTTQEIWQDHPEKVLGTTARFADQYPNTARAVTAAILEAARWIDSSPANIEQTAKVIAAKSYVNTQADVIIGRMLGKYDNGIGKVADSAHPMRFYGDGAATFPYLSDGMWFLTQQKRWGLLKSHPDYLAVAKKINRIDIYKAAAQASGTPLPASENRSSTLMDGVPWDGSDPAAYADGFAVHV</sequence>
<dbReference type="PANTHER" id="PTHR30024:SF7">
    <property type="entry name" value="NITRATE_NITRITE BINDING PROTEIN NRTA"/>
    <property type="match status" value="1"/>
</dbReference>
<evidence type="ECO:0000256" key="6">
    <source>
        <dbReference type="ARBA" id="ARBA00023136"/>
    </source>
</evidence>
<dbReference type="Proteomes" id="UP000293398">
    <property type="component" value="Unassembled WGS sequence"/>
</dbReference>
<keyword evidence="6" id="KW-0472">Membrane</keyword>
<dbReference type="PANTHER" id="PTHR30024">
    <property type="entry name" value="ALIPHATIC SULFONATES-BINDING PROTEIN-RELATED"/>
    <property type="match status" value="1"/>
</dbReference>
<keyword evidence="3" id="KW-1003">Cell membrane</keyword>
<comment type="subcellular location">
    <subcellularLocation>
        <location evidence="1">Endomembrane system</location>
    </subcellularLocation>
</comment>
<evidence type="ECO:0000313" key="8">
    <source>
        <dbReference type="Proteomes" id="UP000293398"/>
    </source>
</evidence>
<keyword evidence="4" id="KW-0997">Cell inner membrane</keyword>
<dbReference type="SUPFAM" id="SSF53850">
    <property type="entry name" value="Periplasmic binding protein-like II"/>
    <property type="match status" value="1"/>
</dbReference>
<proteinExistence type="predicted"/>
<gene>
    <name evidence="7" type="ORF">EV681_1165</name>
</gene>
<keyword evidence="2" id="KW-0813">Transport</keyword>
<organism evidence="7 8">
    <name type="scientific">Advenella incenata</name>
    <dbReference type="NCBI Taxonomy" id="267800"/>
    <lineage>
        <taxon>Bacteria</taxon>
        <taxon>Pseudomonadati</taxon>
        <taxon>Pseudomonadota</taxon>
        <taxon>Betaproteobacteria</taxon>
        <taxon>Burkholderiales</taxon>
        <taxon>Alcaligenaceae</taxon>
    </lineage>
</organism>
<evidence type="ECO:0000256" key="2">
    <source>
        <dbReference type="ARBA" id="ARBA00022448"/>
    </source>
</evidence>
<reference evidence="7 8" key="1">
    <citation type="submission" date="2019-02" db="EMBL/GenBank/DDBJ databases">
        <title>Genomic Encyclopedia of Type Strains, Phase IV (KMG-IV): sequencing the most valuable type-strain genomes for metagenomic binning, comparative biology and taxonomic classification.</title>
        <authorList>
            <person name="Goeker M."/>
        </authorList>
    </citation>
    <scope>NUCLEOTIDE SEQUENCE [LARGE SCALE GENOMIC DNA]</scope>
    <source>
        <strain evidence="7 8">DSM 23814</strain>
    </source>
</reference>
<dbReference type="EMBL" id="SHKO01000001">
    <property type="protein sequence ID" value="RZT99382.1"/>
    <property type="molecule type" value="Genomic_DNA"/>
</dbReference>
<evidence type="ECO:0000256" key="5">
    <source>
        <dbReference type="ARBA" id="ARBA00022729"/>
    </source>
</evidence>
<protein>
    <submittedName>
        <fullName evidence="7">Nitrate/nitrite transport system substrate-binding protein</fullName>
    </submittedName>
</protein>
<keyword evidence="5" id="KW-0732">Signal</keyword>
<accession>A0A4Q7VSD4</accession>
<evidence type="ECO:0000256" key="4">
    <source>
        <dbReference type="ARBA" id="ARBA00022519"/>
    </source>
</evidence>
<dbReference type="Gene3D" id="3.40.190.10">
    <property type="entry name" value="Periplasmic binding protein-like II"/>
    <property type="match status" value="2"/>
</dbReference>
<comment type="caution">
    <text evidence="7">The sequence shown here is derived from an EMBL/GenBank/DDBJ whole genome shotgun (WGS) entry which is preliminary data.</text>
</comment>
<dbReference type="GO" id="GO:0012505">
    <property type="term" value="C:endomembrane system"/>
    <property type="evidence" value="ECO:0007669"/>
    <property type="project" value="UniProtKB-SubCell"/>
</dbReference>
<name>A0A4Q7VSD4_9BURK</name>
<evidence type="ECO:0000256" key="1">
    <source>
        <dbReference type="ARBA" id="ARBA00004308"/>
    </source>
</evidence>
<dbReference type="InterPro" id="IPR044527">
    <property type="entry name" value="NrtA/CpmA_ABC-bd_dom"/>
</dbReference>
<keyword evidence="8" id="KW-1185">Reference proteome</keyword>
<dbReference type="Pfam" id="PF13379">
    <property type="entry name" value="NMT1_2"/>
    <property type="match status" value="1"/>
</dbReference>
<dbReference type="CDD" id="cd13553">
    <property type="entry name" value="PBP2_NrtA_CpmA_like"/>
    <property type="match status" value="1"/>
</dbReference>